<feature type="domain" description="FAD-binding oxidoreductase/transferase type 4 C-terminal" evidence="5">
    <location>
        <begin position="1"/>
        <end position="113"/>
    </location>
</feature>
<organism evidence="6 7">
    <name type="scientific">Heterorhabditis bacteriophora</name>
    <name type="common">Entomopathogenic nematode worm</name>
    <dbReference type="NCBI Taxonomy" id="37862"/>
    <lineage>
        <taxon>Eukaryota</taxon>
        <taxon>Metazoa</taxon>
        <taxon>Ecdysozoa</taxon>
        <taxon>Nematoda</taxon>
        <taxon>Chromadorea</taxon>
        <taxon>Rhabditida</taxon>
        <taxon>Rhabditina</taxon>
        <taxon>Rhabditomorpha</taxon>
        <taxon>Strongyloidea</taxon>
        <taxon>Heterorhabditidae</taxon>
        <taxon>Heterorhabditis</taxon>
    </lineage>
</organism>
<dbReference type="PANTHER" id="PTHR11748:SF111">
    <property type="entry name" value="D-LACTATE DEHYDROGENASE, MITOCHONDRIAL-RELATED"/>
    <property type="match status" value="1"/>
</dbReference>
<evidence type="ECO:0000256" key="3">
    <source>
        <dbReference type="ARBA" id="ARBA00022827"/>
    </source>
</evidence>
<dbReference type="Proteomes" id="UP000095283">
    <property type="component" value="Unplaced"/>
</dbReference>
<evidence type="ECO:0000259" key="5">
    <source>
        <dbReference type="Pfam" id="PF02913"/>
    </source>
</evidence>
<accession>A0A1I7WDZ3</accession>
<dbReference type="Pfam" id="PF02913">
    <property type="entry name" value="FAD-oxidase_C"/>
    <property type="match status" value="1"/>
</dbReference>
<evidence type="ECO:0000313" key="7">
    <source>
        <dbReference type="WBParaSite" id="Hba_03157"/>
    </source>
</evidence>
<dbReference type="GO" id="GO:0005739">
    <property type="term" value="C:mitochondrion"/>
    <property type="evidence" value="ECO:0007669"/>
    <property type="project" value="TreeGrafter"/>
</dbReference>
<reference evidence="7" key="1">
    <citation type="submission" date="2016-11" db="UniProtKB">
        <authorList>
            <consortium name="WormBaseParasite"/>
        </authorList>
    </citation>
    <scope>IDENTIFICATION</scope>
</reference>
<name>A0A1I7WDZ3_HETBA</name>
<dbReference type="GO" id="GO:0004458">
    <property type="term" value="F:D-lactate dehydrogenase (cytochrome) activity"/>
    <property type="evidence" value="ECO:0007669"/>
    <property type="project" value="TreeGrafter"/>
</dbReference>
<protein>
    <submittedName>
        <fullName evidence="7">FAD-oxidase_C domain-containing protein</fullName>
    </submittedName>
</protein>
<dbReference type="PANTHER" id="PTHR11748">
    <property type="entry name" value="D-LACTATE DEHYDROGENASE"/>
    <property type="match status" value="1"/>
</dbReference>
<comment type="cofactor">
    <cofactor evidence="1">
        <name>FAD</name>
        <dbReference type="ChEBI" id="CHEBI:57692"/>
    </cofactor>
</comment>
<evidence type="ECO:0000313" key="6">
    <source>
        <dbReference type="Proteomes" id="UP000095283"/>
    </source>
</evidence>
<evidence type="ECO:0000256" key="4">
    <source>
        <dbReference type="ARBA" id="ARBA00023002"/>
    </source>
</evidence>
<dbReference type="GO" id="GO:0050660">
    <property type="term" value="F:flavin adenine dinucleotide binding"/>
    <property type="evidence" value="ECO:0007669"/>
    <property type="project" value="InterPro"/>
</dbReference>
<evidence type="ECO:0000256" key="2">
    <source>
        <dbReference type="ARBA" id="ARBA00022630"/>
    </source>
</evidence>
<dbReference type="AlphaFoldDB" id="A0A1I7WDZ3"/>
<dbReference type="SUPFAM" id="SSF55103">
    <property type="entry name" value="FAD-linked oxidases, C-terminal domain"/>
    <property type="match status" value="1"/>
</dbReference>
<dbReference type="InterPro" id="IPR016164">
    <property type="entry name" value="FAD-linked_Oxase-like_C"/>
</dbReference>
<keyword evidence="4" id="KW-0560">Oxidoreductase</keyword>
<keyword evidence="3" id="KW-0274">FAD</keyword>
<dbReference type="GO" id="GO:1903457">
    <property type="term" value="P:lactate catabolic process"/>
    <property type="evidence" value="ECO:0007669"/>
    <property type="project" value="TreeGrafter"/>
</dbReference>
<proteinExistence type="predicted"/>
<dbReference type="WBParaSite" id="Hba_03157">
    <property type="protein sequence ID" value="Hba_03157"/>
    <property type="gene ID" value="Hba_03157"/>
</dbReference>
<keyword evidence="2" id="KW-0285">Flavoprotein</keyword>
<sequence length="135" mass="15124">MDEVQVLACNVYSNLTLDERPTLFLEFHGSNKRDVEEQARSVGNICSSNGGSSFVWSTLPHEIDKLWTARHNAYYAALSLRKGARGFTTDVCVPISRLTQVIVETRMDLTHSGLIGKKNNRLEESIFLQPIAITI</sequence>
<evidence type="ECO:0000256" key="1">
    <source>
        <dbReference type="ARBA" id="ARBA00001974"/>
    </source>
</evidence>
<keyword evidence="6" id="KW-1185">Reference proteome</keyword>
<dbReference type="InterPro" id="IPR004113">
    <property type="entry name" value="FAD-bd_oxidored_4_C"/>
</dbReference>
<dbReference type="GO" id="GO:0008720">
    <property type="term" value="F:D-lactate dehydrogenase (NAD+) activity"/>
    <property type="evidence" value="ECO:0007669"/>
    <property type="project" value="TreeGrafter"/>
</dbReference>